<feature type="compositionally biased region" description="Low complexity" evidence="3">
    <location>
        <begin position="127"/>
        <end position="142"/>
    </location>
</feature>
<dbReference type="Gramene" id="FCD_00017151-RA">
    <property type="protein sequence ID" value="FCD_00017151-RA:cds"/>
    <property type="gene ID" value="FCD_00017151"/>
</dbReference>
<feature type="compositionally biased region" description="Low complexity" evidence="3">
    <location>
        <begin position="9"/>
        <end position="27"/>
    </location>
</feature>
<dbReference type="PANTHER" id="PTHR34122:SF1">
    <property type="entry name" value="EXPRESSED PROTEIN"/>
    <property type="match status" value="1"/>
</dbReference>
<organism evidence="5 6">
    <name type="scientific">Ficus carica</name>
    <name type="common">Common fig</name>
    <dbReference type="NCBI Taxonomy" id="3494"/>
    <lineage>
        <taxon>Eukaryota</taxon>
        <taxon>Viridiplantae</taxon>
        <taxon>Streptophyta</taxon>
        <taxon>Embryophyta</taxon>
        <taxon>Tracheophyta</taxon>
        <taxon>Spermatophyta</taxon>
        <taxon>Magnoliopsida</taxon>
        <taxon>eudicotyledons</taxon>
        <taxon>Gunneridae</taxon>
        <taxon>Pentapetalae</taxon>
        <taxon>rosids</taxon>
        <taxon>fabids</taxon>
        <taxon>Rosales</taxon>
        <taxon>Moraceae</taxon>
        <taxon>Ficeae</taxon>
        <taxon>Ficus</taxon>
    </lineage>
</organism>
<gene>
    <name evidence="5" type="ORF">TIFTF001_024990</name>
</gene>
<feature type="compositionally biased region" description="Low complexity" evidence="3">
    <location>
        <begin position="188"/>
        <end position="199"/>
    </location>
</feature>
<feature type="region of interest" description="Disordered" evidence="3">
    <location>
        <begin position="1"/>
        <end position="240"/>
    </location>
</feature>
<comment type="caution">
    <text evidence="2">Lacks conserved residue(s) required for the propagation of feature annotation.</text>
</comment>
<dbReference type="AlphaFoldDB" id="A0AA88DF81"/>
<evidence type="ECO:0000259" key="4">
    <source>
        <dbReference type="PROSITE" id="PS51667"/>
    </source>
</evidence>
<dbReference type="Proteomes" id="UP001187192">
    <property type="component" value="Unassembled WGS sequence"/>
</dbReference>
<feature type="compositionally biased region" description="Polar residues" evidence="3">
    <location>
        <begin position="273"/>
        <end position="286"/>
    </location>
</feature>
<feature type="region of interest" description="Disordered" evidence="3">
    <location>
        <begin position="273"/>
        <end position="316"/>
    </location>
</feature>
<name>A0AA88DF81_FICCA</name>
<sequence>MRIRKRKVPLPLSSLSPVPISDPLPNLNRPPPLPVVVQLCCDPTSSPNDAVNPDENPSPPPAHVHPQPSDRPDHHPPPIGKVSSINGSEEMNKQEDRSELLLQEEDEREQKGNNFRKENFLGAKAVSGFLPDSSSNSSPVLSRWCEGERAFPPKKRRGLSFERSGGSSSSDNGSKTGTKITKPKTNSSKKSYASSATTSRKNDDDDIDQVKDATKQTKTAQHNSNSSKKTRGGALMEGSRCSRVNGRGWRCCQQTLVGYSLCEHHLGKGRLRSMTSVRSRSLAKSSNPPPPPKPAIVHNNHGEITNVGKRDDEDEGNNVVVEEVKIAKPLMATMGNIKKRVKLGMVKARSISSLLGQTSGAIPMADLNK</sequence>
<keyword evidence="6" id="KW-1185">Reference proteome</keyword>
<feature type="compositionally biased region" description="Basic and acidic residues" evidence="3">
    <location>
        <begin position="90"/>
        <end position="99"/>
    </location>
</feature>
<evidence type="ECO:0000256" key="3">
    <source>
        <dbReference type="SAM" id="MobiDB-lite"/>
    </source>
</evidence>
<dbReference type="EMBL" id="BTGU01000060">
    <property type="protein sequence ID" value="GMN55870.1"/>
    <property type="molecule type" value="Genomic_DNA"/>
</dbReference>
<reference evidence="5" key="1">
    <citation type="submission" date="2023-07" db="EMBL/GenBank/DDBJ databases">
        <title>draft genome sequence of fig (Ficus carica).</title>
        <authorList>
            <person name="Takahashi T."/>
            <person name="Nishimura K."/>
        </authorList>
    </citation>
    <scope>NUCLEOTIDE SEQUENCE</scope>
</reference>
<dbReference type="PANTHER" id="PTHR34122">
    <property type="entry name" value="EXPRESSED PROTEIN-RELATED"/>
    <property type="match status" value="1"/>
</dbReference>
<comment type="caution">
    <text evidence="5">The sequence shown here is derived from an EMBL/GenBank/DDBJ whole genome shotgun (WGS) entry which is preliminary data.</text>
</comment>
<feature type="compositionally biased region" description="Basic and acidic residues" evidence="3">
    <location>
        <begin position="200"/>
        <end position="215"/>
    </location>
</feature>
<feature type="compositionally biased region" description="Polar residues" evidence="3">
    <location>
        <begin position="216"/>
        <end position="227"/>
    </location>
</feature>
<proteinExistence type="predicted"/>
<evidence type="ECO:0000256" key="1">
    <source>
        <dbReference type="ARBA" id="ARBA00023242"/>
    </source>
</evidence>
<feature type="compositionally biased region" description="Basic and acidic residues" evidence="3">
    <location>
        <begin position="108"/>
        <end position="119"/>
    </location>
</feature>
<feature type="domain" description="WRC" evidence="4">
    <location>
        <begin position="235"/>
        <end position="279"/>
    </location>
</feature>
<dbReference type="Pfam" id="PF08879">
    <property type="entry name" value="WRC"/>
    <property type="match status" value="1"/>
</dbReference>
<protein>
    <recommendedName>
        <fullName evidence="4">WRC domain-containing protein</fullName>
    </recommendedName>
</protein>
<evidence type="ECO:0000313" key="5">
    <source>
        <dbReference type="EMBL" id="GMN55870.1"/>
    </source>
</evidence>
<dbReference type="PROSITE" id="PS51667">
    <property type="entry name" value="WRC"/>
    <property type="match status" value="1"/>
</dbReference>
<evidence type="ECO:0000256" key="2">
    <source>
        <dbReference type="PROSITE-ProRule" id="PRU01002"/>
    </source>
</evidence>
<keyword evidence="1" id="KW-0539">Nucleus</keyword>
<feature type="compositionally biased region" description="Low complexity" evidence="3">
    <location>
        <begin position="161"/>
        <end position="177"/>
    </location>
</feature>
<dbReference type="InterPro" id="IPR014977">
    <property type="entry name" value="WRC_dom"/>
</dbReference>
<evidence type="ECO:0000313" key="6">
    <source>
        <dbReference type="Proteomes" id="UP001187192"/>
    </source>
</evidence>
<accession>A0AA88DF81</accession>